<organism evidence="3 4">
    <name type="scientific">[Mycobacterium] fortunisiensis</name>
    <dbReference type="NCBI Taxonomy" id="2600579"/>
    <lineage>
        <taxon>Bacteria</taxon>
        <taxon>Bacillati</taxon>
        <taxon>Actinomycetota</taxon>
        <taxon>Actinomycetes</taxon>
        <taxon>Mycobacteriales</taxon>
        <taxon>Mycobacteriaceae</taxon>
        <taxon>Mycolicibacterium</taxon>
    </lineage>
</organism>
<keyword evidence="2" id="KW-0472">Membrane</keyword>
<feature type="transmembrane region" description="Helical" evidence="2">
    <location>
        <begin position="74"/>
        <end position="96"/>
    </location>
</feature>
<evidence type="ECO:0000313" key="4">
    <source>
        <dbReference type="Proteomes" id="UP000812982"/>
    </source>
</evidence>
<keyword evidence="4" id="KW-1185">Reference proteome</keyword>
<keyword evidence="2" id="KW-1133">Transmembrane helix</keyword>
<feature type="transmembrane region" description="Helical" evidence="2">
    <location>
        <begin position="7"/>
        <end position="25"/>
    </location>
</feature>
<protein>
    <submittedName>
        <fullName evidence="3">Uncharacterized protein</fullName>
    </submittedName>
</protein>
<dbReference type="Proteomes" id="UP000812982">
    <property type="component" value="Unassembled WGS sequence"/>
</dbReference>
<dbReference type="RefSeq" id="WP_217160257.1">
    <property type="nucleotide sequence ID" value="NZ_VOMB01000023.1"/>
</dbReference>
<evidence type="ECO:0000256" key="2">
    <source>
        <dbReference type="SAM" id="Phobius"/>
    </source>
</evidence>
<feature type="region of interest" description="Disordered" evidence="1">
    <location>
        <begin position="151"/>
        <end position="173"/>
    </location>
</feature>
<comment type="caution">
    <text evidence="3">The sequence shown here is derived from an EMBL/GenBank/DDBJ whole genome shotgun (WGS) entry which is preliminary data.</text>
</comment>
<feature type="transmembrane region" description="Helical" evidence="2">
    <location>
        <begin position="31"/>
        <end position="53"/>
    </location>
</feature>
<evidence type="ECO:0000313" key="3">
    <source>
        <dbReference type="EMBL" id="MBU9766401.1"/>
    </source>
</evidence>
<dbReference type="EMBL" id="VOMB01000023">
    <property type="protein sequence ID" value="MBU9766401.1"/>
    <property type="molecule type" value="Genomic_DNA"/>
</dbReference>
<feature type="transmembrane region" description="Helical" evidence="2">
    <location>
        <begin position="116"/>
        <end position="132"/>
    </location>
</feature>
<accession>A0ABS6KSZ9</accession>
<proteinExistence type="predicted"/>
<reference evidence="3 4" key="1">
    <citation type="journal article" date="2021" name="Sci. Rep.">
        <title>Phenotypic and genomic hallmarks of a novel, potentially pathogenic rapidly growing Mycobacterium species related to the Mycobacterium fortuitum complex.</title>
        <authorList>
            <person name="Gharbi R."/>
            <person name="Khanna V."/>
            <person name="Frigui W."/>
            <person name="Mhenni B."/>
            <person name="Brosch R."/>
            <person name="Mardassi H."/>
        </authorList>
    </citation>
    <scope>NUCLEOTIDE SEQUENCE [LARGE SCALE GENOMIC DNA]</scope>
    <source>
        <strain evidence="3 4">TNTM28</strain>
    </source>
</reference>
<name>A0ABS6KSZ9_9MYCO</name>
<keyword evidence="2" id="KW-0812">Transmembrane</keyword>
<gene>
    <name evidence="3" type="ORF">FR943_21470</name>
</gene>
<feature type="compositionally biased region" description="Pro residues" evidence="1">
    <location>
        <begin position="151"/>
        <end position="164"/>
    </location>
</feature>
<sequence>MSELRLYIPALATPLNVLLLLWMAVGRGLFVPMGWMTVLIVLASPVLVLCLVITTRQIHRLRGELTSGQAGAQLVLWSAMFGFGLFLADGGDSGTFPSILMKLLGEPPWGETVSMFLWWCCVFAGPVAWFVLQSRLARSLGAATPAPHPTHPYPGYPPGYPGPGPMNGHQGAD</sequence>
<evidence type="ECO:0000256" key="1">
    <source>
        <dbReference type="SAM" id="MobiDB-lite"/>
    </source>
</evidence>